<accession>A0A6N2V7Y4</accession>
<reference evidence="3" key="1">
    <citation type="submission" date="2019-11" db="EMBL/GenBank/DDBJ databases">
        <authorList>
            <person name="Feng L."/>
        </authorList>
    </citation>
    <scope>NUCLEOTIDE SEQUENCE</scope>
    <source>
        <strain evidence="3">CnexileLFYP112</strain>
    </source>
</reference>
<dbReference type="GO" id="GO:0003677">
    <property type="term" value="F:DNA binding"/>
    <property type="evidence" value="ECO:0007669"/>
    <property type="project" value="InterPro"/>
</dbReference>
<name>A0A6N2V7Y4_9FIRM</name>
<evidence type="ECO:0000259" key="2">
    <source>
        <dbReference type="Pfam" id="PF14319"/>
    </source>
</evidence>
<dbReference type="Pfam" id="PF04986">
    <property type="entry name" value="Y2_Tnp"/>
    <property type="match status" value="1"/>
</dbReference>
<feature type="domain" description="Transposase IS801/IS1294" evidence="1">
    <location>
        <begin position="139"/>
        <end position="307"/>
    </location>
</feature>
<feature type="domain" description="Transposase zinc-binding" evidence="2">
    <location>
        <begin position="8"/>
        <end position="97"/>
    </location>
</feature>
<dbReference type="PANTHER" id="PTHR37023:SF1">
    <property type="entry name" value="ISSOD25 TRANSPOSASE TNPA_ISSOD25"/>
    <property type="match status" value="1"/>
</dbReference>
<gene>
    <name evidence="3" type="ORF">CNLFYP112_02546</name>
</gene>
<dbReference type="EMBL" id="CACRTG010000025">
    <property type="protein sequence ID" value="VYT26584.1"/>
    <property type="molecule type" value="Genomic_DNA"/>
</dbReference>
<evidence type="ECO:0000259" key="1">
    <source>
        <dbReference type="Pfam" id="PF04986"/>
    </source>
</evidence>
<dbReference type="InterPro" id="IPR026889">
    <property type="entry name" value="Zn_Tnp"/>
</dbReference>
<dbReference type="InterPro" id="IPR007069">
    <property type="entry name" value="Transposase_32"/>
</dbReference>
<proteinExistence type="predicted"/>
<dbReference type="PANTHER" id="PTHR37023">
    <property type="entry name" value="TRANSPOSASE"/>
    <property type="match status" value="1"/>
</dbReference>
<dbReference type="Pfam" id="PF14319">
    <property type="entry name" value="Zn_Tnp_IS91"/>
    <property type="match status" value="1"/>
</dbReference>
<evidence type="ECO:0000313" key="3">
    <source>
        <dbReference type="EMBL" id="VYT26584.1"/>
    </source>
</evidence>
<dbReference type="AlphaFoldDB" id="A0A6N2V7Y4"/>
<organism evidence="3">
    <name type="scientific">[Clostridium] nexile</name>
    <dbReference type="NCBI Taxonomy" id="29361"/>
    <lineage>
        <taxon>Bacteria</taxon>
        <taxon>Bacillati</taxon>
        <taxon>Bacillota</taxon>
        <taxon>Clostridia</taxon>
        <taxon>Lachnospirales</taxon>
        <taxon>Lachnospiraceae</taxon>
        <taxon>Tyzzerella</taxon>
    </lineage>
</organism>
<dbReference type="GO" id="GO:0004803">
    <property type="term" value="F:transposase activity"/>
    <property type="evidence" value="ECO:0007669"/>
    <property type="project" value="InterPro"/>
</dbReference>
<sequence length="375" mass="44185">MSNILQTIFLDHYEHLIYELHPRTSVIENVNKMIHCGDPSFGGAFFACPDCGELKFVPFRCKSRFCPTCGNKYNLQRSFHMSCKLIRCVHRHCVFTIPKELPTFFLNDRSLLNCLFHSVRDVVLRMFYKQNKSENFTPGFICVLHTFGRDLKWNPHIHALISEGGAGNSIVWRPMKHFDYTFLRNAFRKVLLERLTNSIGKSLIPVKNKIYKDHADGFYVRAKPNLCTPDVTIKYISRYLGRPVIATSRIDHYDGESVTFHYTRHEDNKTVFECIPALDFIKRLIVHIPEKHFKMLRYYGIYAKHHKQEQKLYKCISSEKKRFILRHMNWQNLIFLTFGYDPLKCPKCGSSMLVLEVYHKKTVLFEQYRKAMGYG</sequence>
<protein>
    <submittedName>
        <fullName evidence="3">Transposase</fullName>
    </submittedName>
</protein>
<dbReference type="GO" id="GO:0006313">
    <property type="term" value="P:DNA transposition"/>
    <property type="evidence" value="ECO:0007669"/>
    <property type="project" value="InterPro"/>
</dbReference>